<sequence>MNRSGTLTGLAAALLATTLCAAATACGLEGGMGDSLAAAHEGSLAVAFAAHDAISSGWLSPDTALDTQAAHERADERLRAFVAALPAAPRSMRAFAVLQVEAGVWTRVSARAGRWSLATHVDGLHTDTTVLASGAALRDMVSGQLSADRALSMGLLAVHGDTAARDRLLGLLRQAYPDAKATTALR</sequence>
<evidence type="ECO:0008006" key="4">
    <source>
        <dbReference type="Google" id="ProtNLM"/>
    </source>
</evidence>
<dbReference type="Proteomes" id="UP000561045">
    <property type="component" value="Unassembled WGS sequence"/>
</dbReference>
<dbReference type="EMBL" id="JACIET010000001">
    <property type="protein sequence ID" value="MBB4011298.1"/>
    <property type="molecule type" value="Genomic_DNA"/>
</dbReference>
<accession>A0A840BI37</accession>
<evidence type="ECO:0000256" key="1">
    <source>
        <dbReference type="SAM" id="SignalP"/>
    </source>
</evidence>
<evidence type="ECO:0000313" key="2">
    <source>
        <dbReference type="EMBL" id="MBB4011298.1"/>
    </source>
</evidence>
<comment type="caution">
    <text evidence="2">The sequence shown here is derived from an EMBL/GenBank/DDBJ whole genome shotgun (WGS) entry which is preliminary data.</text>
</comment>
<organism evidence="2 3">
    <name type="scientific">Niveibacterium umoris</name>
    <dbReference type="NCBI Taxonomy" id="1193620"/>
    <lineage>
        <taxon>Bacteria</taxon>
        <taxon>Pseudomonadati</taxon>
        <taxon>Pseudomonadota</taxon>
        <taxon>Betaproteobacteria</taxon>
        <taxon>Rhodocyclales</taxon>
        <taxon>Rhodocyclaceae</taxon>
        <taxon>Niveibacterium</taxon>
    </lineage>
</organism>
<protein>
    <recommendedName>
        <fullName evidence="4">SCP2 domain-containing protein</fullName>
    </recommendedName>
</protein>
<name>A0A840BI37_9RHOO</name>
<dbReference type="SUPFAM" id="SSF55718">
    <property type="entry name" value="SCP-like"/>
    <property type="match status" value="1"/>
</dbReference>
<keyword evidence="1" id="KW-0732">Signal</keyword>
<dbReference type="PROSITE" id="PS51257">
    <property type="entry name" value="PROKAR_LIPOPROTEIN"/>
    <property type="match status" value="1"/>
</dbReference>
<keyword evidence="3" id="KW-1185">Reference proteome</keyword>
<gene>
    <name evidence="2" type="ORF">GGR36_000606</name>
</gene>
<feature type="chain" id="PRO_5032385237" description="SCP2 domain-containing protein" evidence="1">
    <location>
        <begin position="22"/>
        <end position="186"/>
    </location>
</feature>
<dbReference type="InterPro" id="IPR036527">
    <property type="entry name" value="SCP2_sterol-bd_dom_sf"/>
</dbReference>
<dbReference type="AlphaFoldDB" id="A0A840BI37"/>
<dbReference type="RefSeq" id="WP_183631716.1">
    <property type="nucleotide sequence ID" value="NZ_BAABLE010000011.1"/>
</dbReference>
<dbReference type="Gene3D" id="3.30.1050.10">
    <property type="entry name" value="SCP2 sterol-binding domain"/>
    <property type="match status" value="1"/>
</dbReference>
<reference evidence="2 3" key="1">
    <citation type="submission" date="2020-08" db="EMBL/GenBank/DDBJ databases">
        <title>Genomic Encyclopedia of Type Strains, Phase IV (KMG-IV): sequencing the most valuable type-strain genomes for metagenomic binning, comparative biology and taxonomic classification.</title>
        <authorList>
            <person name="Goeker M."/>
        </authorList>
    </citation>
    <scope>NUCLEOTIDE SEQUENCE [LARGE SCALE GENOMIC DNA]</scope>
    <source>
        <strain evidence="2 3">DSM 106739</strain>
    </source>
</reference>
<proteinExistence type="predicted"/>
<evidence type="ECO:0000313" key="3">
    <source>
        <dbReference type="Proteomes" id="UP000561045"/>
    </source>
</evidence>
<feature type="signal peptide" evidence="1">
    <location>
        <begin position="1"/>
        <end position="21"/>
    </location>
</feature>